<dbReference type="SMART" id="SM00969">
    <property type="entry name" value="SOCS_box"/>
    <property type="match status" value="1"/>
</dbReference>
<feature type="domain" description="SOCS box" evidence="9">
    <location>
        <begin position="321"/>
        <end position="370"/>
    </location>
</feature>
<dbReference type="InterPro" id="IPR022252">
    <property type="entry name" value="SOCS4/SOCS5_dom"/>
</dbReference>
<evidence type="ECO:0000259" key="8">
    <source>
        <dbReference type="PROSITE" id="PS50001"/>
    </source>
</evidence>
<dbReference type="GO" id="GO:0009968">
    <property type="term" value="P:negative regulation of signal transduction"/>
    <property type="evidence" value="ECO:0007669"/>
    <property type="project" value="UniProtKB-KW"/>
</dbReference>
<keyword evidence="11" id="KW-1185">Reference proteome</keyword>
<dbReference type="AlphaFoldDB" id="A0A8X8BK50"/>
<keyword evidence="5 6" id="KW-0727">SH2 domain</keyword>
<feature type="non-terminal residue" evidence="10">
    <location>
        <position position="1"/>
    </location>
</feature>
<gene>
    <name evidence="10" type="primary">Socs4</name>
    <name evidence="10" type="ORF">GTO96_0012164</name>
</gene>
<dbReference type="InterPro" id="IPR036860">
    <property type="entry name" value="SH2_dom_sf"/>
</dbReference>
<dbReference type="PANTHER" id="PTHR10155:SF35">
    <property type="entry name" value="SUPPRESSOR OF CYTOKINE SIGNALING 4 ISOFORM X1"/>
    <property type="match status" value="1"/>
</dbReference>
<dbReference type="Pfam" id="PF00017">
    <property type="entry name" value="SH2"/>
    <property type="match status" value="1"/>
</dbReference>
<dbReference type="Pfam" id="PF07525">
    <property type="entry name" value="SOCS_box"/>
    <property type="match status" value="1"/>
</dbReference>
<keyword evidence="4" id="KW-0833">Ubl conjugation pathway</keyword>
<evidence type="ECO:0000256" key="7">
    <source>
        <dbReference type="SAM" id="MobiDB-lite"/>
    </source>
</evidence>
<dbReference type="SMART" id="SM00253">
    <property type="entry name" value="SOCS"/>
    <property type="match status" value="1"/>
</dbReference>
<dbReference type="InterPro" id="IPR001496">
    <property type="entry name" value="SOCS_box"/>
</dbReference>
<evidence type="ECO:0000256" key="3">
    <source>
        <dbReference type="ARBA" id="ARBA00022700"/>
    </source>
</evidence>
<protein>
    <submittedName>
        <fullName evidence="10">SOCS4 protein</fullName>
    </submittedName>
</protein>
<keyword evidence="3" id="KW-0734">Signal transduction inhibitor</keyword>
<dbReference type="InterPro" id="IPR000980">
    <property type="entry name" value="SH2"/>
</dbReference>
<proteinExistence type="predicted"/>
<dbReference type="GO" id="GO:0005942">
    <property type="term" value="C:phosphatidylinositol 3-kinase complex"/>
    <property type="evidence" value="ECO:0007669"/>
    <property type="project" value="TreeGrafter"/>
</dbReference>
<accession>A0A8X8BK50</accession>
<dbReference type="FunFam" id="3.30.505.10:FF:000028">
    <property type="entry name" value="Suppressor of cytokine signaling 5"/>
    <property type="match status" value="1"/>
</dbReference>
<dbReference type="Proteomes" id="UP000886611">
    <property type="component" value="Unassembled WGS sequence"/>
</dbReference>
<dbReference type="PANTHER" id="PTHR10155">
    <property type="entry name" value="PHOSPHATIDYLINOSITOL 3-KINASE REGULATORY SUBUNIT"/>
    <property type="match status" value="1"/>
</dbReference>
<evidence type="ECO:0000256" key="5">
    <source>
        <dbReference type="ARBA" id="ARBA00022999"/>
    </source>
</evidence>
<dbReference type="PROSITE" id="PS50001">
    <property type="entry name" value="SH2"/>
    <property type="match status" value="1"/>
</dbReference>
<evidence type="ECO:0000259" key="9">
    <source>
        <dbReference type="PROSITE" id="PS50225"/>
    </source>
</evidence>
<dbReference type="SMART" id="SM00252">
    <property type="entry name" value="SH2"/>
    <property type="match status" value="1"/>
</dbReference>
<reference evidence="10 11" key="1">
    <citation type="journal article" date="2021" name="Cell">
        <title>Tracing the genetic footprints of vertebrate landing in non-teleost ray-finned fishes.</title>
        <authorList>
            <person name="Bi X."/>
            <person name="Wang K."/>
            <person name="Yang L."/>
            <person name="Pan H."/>
            <person name="Jiang H."/>
            <person name="Wei Q."/>
            <person name="Fang M."/>
            <person name="Yu H."/>
            <person name="Zhu C."/>
            <person name="Cai Y."/>
            <person name="He Y."/>
            <person name="Gan X."/>
            <person name="Zeng H."/>
            <person name="Yu D."/>
            <person name="Zhu Y."/>
            <person name="Jiang H."/>
            <person name="Qiu Q."/>
            <person name="Yang H."/>
            <person name="Zhang Y.E."/>
            <person name="Wang W."/>
            <person name="Zhu M."/>
            <person name="He S."/>
            <person name="Zhang G."/>
        </authorList>
    </citation>
    <scope>NUCLEOTIDE SEQUENCE [LARGE SCALE GENOMIC DNA]</scope>
    <source>
        <strain evidence="10">Bchr_013</strain>
    </source>
</reference>
<dbReference type="Gene3D" id="3.30.505.10">
    <property type="entry name" value="SH2 domain"/>
    <property type="match status" value="1"/>
</dbReference>
<dbReference type="SUPFAM" id="SSF55550">
    <property type="entry name" value="SH2 domain"/>
    <property type="match status" value="1"/>
</dbReference>
<evidence type="ECO:0000256" key="4">
    <source>
        <dbReference type="ARBA" id="ARBA00022786"/>
    </source>
</evidence>
<dbReference type="SUPFAM" id="SSF158235">
    <property type="entry name" value="SOCS box-like"/>
    <property type="match status" value="1"/>
</dbReference>
<dbReference type="InterPro" id="IPR036036">
    <property type="entry name" value="SOCS_box-like_dom_sf"/>
</dbReference>
<feature type="non-terminal residue" evidence="10">
    <location>
        <position position="377"/>
    </location>
</feature>
<dbReference type="Pfam" id="PF12610">
    <property type="entry name" value="SOCS"/>
    <property type="match status" value="1"/>
</dbReference>
<feature type="region of interest" description="Disordered" evidence="7">
    <location>
        <begin position="50"/>
        <end position="82"/>
    </location>
</feature>
<feature type="domain" description="SH2" evidence="8">
    <location>
        <begin position="231"/>
        <end position="326"/>
    </location>
</feature>
<evidence type="ECO:0000313" key="10">
    <source>
        <dbReference type="EMBL" id="KAG2457859.1"/>
    </source>
</evidence>
<dbReference type="EMBL" id="JAATIS010008546">
    <property type="protein sequence ID" value="KAG2457859.1"/>
    <property type="molecule type" value="Genomic_DNA"/>
</dbReference>
<evidence type="ECO:0000256" key="1">
    <source>
        <dbReference type="ARBA" id="ARBA00004906"/>
    </source>
</evidence>
<dbReference type="PROSITE" id="PS50225">
    <property type="entry name" value="SOCS"/>
    <property type="match status" value="1"/>
</dbReference>
<evidence type="ECO:0000256" key="2">
    <source>
        <dbReference type="ARBA" id="ARBA00022604"/>
    </source>
</evidence>
<feature type="compositionally biased region" description="Polar residues" evidence="7">
    <location>
        <begin position="58"/>
        <end position="73"/>
    </location>
</feature>
<comment type="pathway">
    <text evidence="1">Protein modification; protein ubiquitination.</text>
</comment>
<evidence type="ECO:0000313" key="11">
    <source>
        <dbReference type="Proteomes" id="UP000886611"/>
    </source>
</evidence>
<comment type="caution">
    <text evidence="10">The sequence shown here is derived from an EMBL/GenBank/DDBJ whole genome shotgun (WGS) entry which is preliminary data.</text>
</comment>
<organism evidence="10 11">
    <name type="scientific">Polypterus senegalus</name>
    <name type="common">Senegal bichir</name>
    <dbReference type="NCBI Taxonomy" id="55291"/>
    <lineage>
        <taxon>Eukaryota</taxon>
        <taxon>Metazoa</taxon>
        <taxon>Chordata</taxon>
        <taxon>Craniata</taxon>
        <taxon>Vertebrata</taxon>
        <taxon>Euteleostomi</taxon>
        <taxon>Actinopterygii</taxon>
        <taxon>Polypteriformes</taxon>
        <taxon>Polypteridae</taxon>
        <taxon>Polypterus</taxon>
    </lineage>
</organism>
<evidence type="ECO:0000256" key="6">
    <source>
        <dbReference type="PROSITE-ProRule" id="PRU00191"/>
    </source>
</evidence>
<keyword evidence="2" id="KW-0341">Growth regulation</keyword>
<dbReference type="GO" id="GO:0046854">
    <property type="term" value="P:phosphatidylinositol phosphate biosynthetic process"/>
    <property type="evidence" value="ECO:0007669"/>
    <property type="project" value="TreeGrafter"/>
</dbReference>
<dbReference type="GO" id="GO:0046935">
    <property type="term" value="F:1-phosphatidylinositol-3-kinase regulator activity"/>
    <property type="evidence" value="ECO:0007669"/>
    <property type="project" value="TreeGrafter"/>
</dbReference>
<name>A0A8X8BK50_POLSE</name>
<dbReference type="GO" id="GO:0035556">
    <property type="term" value="P:intracellular signal transduction"/>
    <property type="evidence" value="ECO:0007669"/>
    <property type="project" value="InterPro"/>
</dbReference>
<sequence>MVDVRPKAHRSRSADSYVWNSKKRLKKIKSGTSTVTDADGAAKGTCCSKRNRRERKYSSSSVGDLDSDNQSPSRKALTGRSLRQKLQDAMGQCFPLRSHHQTAGSRSFSVMLWSKRKIHVSELMQEKCPFSPKSELARCWHLIKKHPVQHMERQAGDRDSLLHAPVPPLISWRKVDSQTVPCESEESDEELSGPSATSAGQECAGHLVSDSESICTYFLVPDLLQISNSTCYWGVLDRYEAEALLEGKPEGTFLLRDSAQEDFLFSVSFRRYSRSLHARIEHSGHFFSFDWRDPCVYRDPSVTGLIQHYSDPATCLFFEPLLSMPLPRNFPFSLQHLCRAVVCSQTTYQGVDALPLPNALREYLKEYHYKHKTDSSK</sequence>